<gene>
    <name evidence="12" type="ORF">QR680_012803</name>
</gene>
<evidence type="ECO:0000256" key="10">
    <source>
        <dbReference type="SAM" id="MobiDB-lite"/>
    </source>
</evidence>
<dbReference type="GO" id="GO:0003779">
    <property type="term" value="F:actin binding"/>
    <property type="evidence" value="ECO:0007669"/>
    <property type="project" value="UniProtKB-KW"/>
</dbReference>
<feature type="compositionally biased region" description="Low complexity" evidence="10">
    <location>
        <begin position="989"/>
        <end position="1005"/>
    </location>
</feature>
<dbReference type="PANTHER" id="PTHR10856">
    <property type="entry name" value="CORONIN"/>
    <property type="match status" value="1"/>
</dbReference>
<sequence length="1053" mass="115643">MAWRFQPSKFKNTAPKQPKKEDIIFDVPIGTLSCTNNGIHASEELLAFHIEGEGGKLGILPIHAKGRRLRRDINVVCAHSDLITDFCFAPFDCRLLATCCRDEKLKLWRCDDFIGEHSNEAKTVGNADSLIDLGTNRIVECLSPHKSAHFILAAGVGAGAVVMDAREGKIVTEVAGGISDRVQSLDWSEDGHLLAVSGDKGRCAAIFDTRASSSPVHDIPQLHNGLGREGRLLFADGKLVSTGFTNQRQQEVLMFDVRSGYKKVHQQTFMATTGLLIPLYDPDTKLLFLAGKGTNKLILTEMTSKNPVVSAVCEHNLPEQLLGACIMSKRQCDIMSGEVQRVFHLSKSAIYPIPCIVPRRSYRDFHADLYPNTMGSKPGCTGEQWSSGSNDLPEKISLNPSAVNGSERRDSDTPGNITTAKPEVKQEAVVKKTHVEKSVEAKNEPVHPCNDENENTMNSKAPPPEKEKAPEVPKKEAEPVVKFRSESSPKPKPAVRVSVVTASAVSDRASLFVGDRDRPASASVFHSRPRPKSCVVGMVQSKFRHVETVVGKKGTVFTNVRNVNTRLPIESTGFCVSNRFGAVPLSGPAGLVTIVELDNPCKLPEGVIDALQNRTTVTELQWNPFNETELAVGLDTGRVNIWRIESDVEPLRPSTPLPEDEGVSNGDAPHRRKLADLEPRLSLHVSCDKVSSVRYNPIAEDIMAVACNDCSINICDLSQEKVVRTISAHEQPILSIAWSADGRKLASVGKDGAICIFEPQLGEKCLLATKNILESTRGARVVFVSDDTMILVVSFSKSSQRLCTLYNSTTLDVIHQQLIDTSPQLLIPHYDHDTSVLWLSGKGDRTVHMFEISPESPYFMQLAPYSAPSGHQSVGMQNKKKCDVKAVEFQRGYRLTEKSLEQMIFRVPRVKKELFQRDLFPDALVTWKPAMSAAAWMAGEETKPLFEDLCPEGMRELNVPTANSKPAAKASPPPKPPRTHSEEAESGVEMSSPESSARSAPPASEIQHGLTNEQKETQKAVEASWSNKIVVDCTLEQDSMEGVAEEEWLEHDA</sequence>
<evidence type="ECO:0000256" key="2">
    <source>
        <dbReference type="ARBA" id="ARBA00009482"/>
    </source>
</evidence>
<keyword evidence="5 9" id="KW-0677">Repeat</keyword>
<dbReference type="SMART" id="SM01166">
    <property type="entry name" value="DUF1899"/>
    <property type="match status" value="2"/>
</dbReference>
<evidence type="ECO:0000256" key="1">
    <source>
        <dbReference type="ARBA" id="ARBA00004496"/>
    </source>
</evidence>
<accession>A0AA39I4P2</accession>
<keyword evidence="4 8" id="KW-0853">WD repeat</keyword>
<dbReference type="AlphaFoldDB" id="A0AA39I4P2"/>
<keyword evidence="6" id="KW-0009">Actin-binding</keyword>
<protein>
    <recommendedName>
        <fullName evidence="9">Coronin</fullName>
    </recommendedName>
</protein>
<dbReference type="SMART" id="SM00320">
    <property type="entry name" value="WD40"/>
    <property type="match status" value="5"/>
</dbReference>
<dbReference type="FunFam" id="2.130.10.10:FF:000076">
    <property type="entry name" value="Coronin"/>
    <property type="match status" value="1"/>
</dbReference>
<dbReference type="EMBL" id="JAUCMV010000002">
    <property type="protein sequence ID" value="KAK0417045.1"/>
    <property type="molecule type" value="Genomic_DNA"/>
</dbReference>
<comment type="caution">
    <text evidence="12">The sequence shown here is derived from an EMBL/GenBank/DDBJ whole genome shotgun (WGS) entry which is preliminary data.</text>
</comment>
<proteinExistence type="inferred from homology"/>
<dbReference type="PANTHER" id="PTHR10856:SF20">
    <property type="entry name" value="CORONIN-7"/>
    <property type="match status" value="1"/>
</dbReference>
<dbReference type="SUPFAM" id="SSF50978">
    <property type="entry name" value="WD40 repeat-like"/>
    <property type="match status" value="1"/>
</dbReference>
<dbReference type="InterPro" id="IPR036322">
    <property type="entry name" value="WD40_repeat_dom_sf"/>
</dbReference>
<comment type="subcellular location">
    <subcellularLocation>
        <location evidence="1">Cytoplasm</location>
    </subcellularLocation>
</comment>
<feature type="domain" description="DUF1899" evidence="11">
    <location>
        <begin position="538"/>
        <end position="601"/>
    </location>
</feature>
<evidence type="ECO:0000313" key="13">
    <source>
        <dbReference type="Proteomes" id="UP001175271"/>
    </source>
</evidence>
<reference evidence="12" key="1">
    <citation type="submission" date="2023-06" db="EMBL/GenBank/DDBJ databases">
        <title>Genomic analysis of the entomopathogenic nematode Steinernema hermaphroditum.</title>
        <authorList>
            <person name="Schwarz E.M."/>
            <person name="Heppert J.K."/>
            <person name="Baniya A."/>
            <person name="Schwartz H.T."/>
            <person name="Tan C.-H."/>
            <person name="Antoshechkin I."/>
            <person name="Sternberg P.W."/>
            <person name="Goodrich-Blair H."/>
            <person name="Dillman A.R."/>
        </authorList>
    </citation>
    <scope>NUCLEOTIDE SEQUENCE</scope>
    <source>
        <strain evidence="12">PS9179</strain>
        <tissue evidence="12">Whole animal</tissue>
    </source>
</reference>
<dbReference type="InterPro" id="IPR015505">
    <property type="entry name" value="Coronin"/>
</dbReference>
<comment type="function">
    <text evidence="7">F-actin regulator involved in anterograde Golgi to endosome transport: upon ubiquitination via 'Lys-33'-linked ubiquitin chains by the BCR(KLHL20) E3 ubiquitin ligase complex, interacts with EPS15 and localizes to the trans-Golgi network, where it promotes actin polymerization, thereby facilitating post-Golgi trafficking. May play a role in the maintenance of the Golgi apparatus morphology.</text>
</comment>
<dbReference type="PROSITE" id="PS50082">
    <property type="entry name" value="WD_REPEATS_2"/>
    <property type="match status" value="1"/>
</dbReference>
<dbReference type="Pfam" id="PF00400">
    <property type="entry name" value="WD40"/>
    <property type="match status" value="2"/>
</dbReference>
<dbReference type="GO" id="GO:0005737">
    <property type="term" value="C:cytoplasm"/>
    <property type="evidence" value="ECO:0007669"/>
    <property type="project" value="UniProtKB-SubCell"/>
</dbReference>
<feature type="region of interest" description="Disordered" evidence="10">
    <location>
        <begin position="376"/>
        <end position="491"/>
    </location>
</feature>
<dbReference type="InterPro" id="IPR001680">
    <property type="entry name" value="WD40_rpt"/>
</dbReference>
<evidence type="ECO:0000256" key="9">
    <source>
        <dbReference type="RuleBase" id="RU280818"/>
    </source>
</evidence>
<evidence type="ECO:0000313" key="12">
    <source>
        <dbReference type="EMBL" id="KAK0417045.1"/>
    </source>
</evidence>
<dbReference type="SMART" id="SM01167">
    <property type="entry name" value="DUF1900"/>
    <property type="match status" value="2"/>
</dbReference>
<name>A0AA39I4P2_9BILA</name>
<evidence type="ECO:0000256" key="7">
    <source>
        <dbReference type="ARBA" id="ARBA00024838"/>
    </source>
</evidence>
<feature type="region of interest" description="Disordered" evidence="10">
    <location>
        <begin position="651"/>
        <end position="670"/>
    </location>
</feature>
<evidence type="ECO:0000256" key="8">
    <source>
        <dbReference type="PROSITE-ProRule" id="PRU00221"/>
    </source>
</evidence>
<dbReference type="InterPro" id="IPR015048">
    <property type="entry name" value="DUF1899"/>
</dbReference>
<keyword evidence="3" id="KW-0963">Cytoplasm</keyword>
<dbReference type="Pfam" id="PF08953">
    <property type="entry name" value="DUF1899"/>
    <property type="match status" value="2"/>
</dbReference>
<organism evidence="12 13">
    <name type="scientific">Steinernema hermaphroditum</name>
    <dbReference type="NCBI Taxonomy" id="289476"/>
    <lineage>
        <taxon>Eukaryota</taxon>
        <taxon>Metazoa</taxon>
        <taxon>Ecdysozoa</taxon>
        <taxon>Nematoda</taxon>
        <taxon>Chromadorea</taxon>
        <taxon>Rhabditida</taxon>
        <taxon>Tylenchina</taxon>
        <taxon>Panagrolaimomorpha</taxon>
        <taxon>Strongyloidoidea</taxon>
        <taxon>Steinernematidae</taxon>
        <taxon>Steinernema</taxon>
    </lineage>
</organism>
<evidence type="ECO:0000256" key="5">
    <source>
        <dbReference type="ARBA" id="ARBA00022737"/>
    </source>
</evidence>
<dbReference type="InterPro" id="IPR015943">
    <property type="entry name" value="WD40/YVTN_repeat-like_dom_sf"/>
</dbReference>
<feature type="domain" description="DUF1899" evidence="11">
    <location>
        <begin position="4"/>
        <end position="66"/>
    </location>
</feature>
<evidence type="ECO:0000256" key="3">
    <source>
        <dbReference type="ARBA" id="ARBA00022490"/>
    </source>
</evidence>
<dbReference type="Gene3D" id="2.130.10.10">
    <property type="entry name" value="YVTN repeat-like/Quinoprotein amine dehydrogenase"/>
    <property type="match status" value="2"/>
</dbReference>
<comment type="similarity">
    <text evidence="2 9">Belongs to the WD repeat coronin family.</text>
</comment>
<keyword evidence="13" id="KW-1185">Reference proteome</keyword>
<feature type="compositionally biased region" description="Basic and acidic residues" evidence="10">
    <location>
        <begin position="422"/>
        <end position="445"/>
    </location>
</feature>
<dbReference type="Pfam" id="PF16300">
    <property type="entry name" value="WD40_4"/>
    <property type="match status" value="2"/>
</dbReference>
<dbReference type="Proteomes" id="UP001175271">
    <property type="component" value="Unassembled WGS sequence"/>
</dbReference>
<evidence type="ECO:0000256" key="6">
    <source>
        <dbReference type="ARBA" id="ARBA00023203"/>
    </source>
</evidence>
<dbReference type="GO" id="GO:0030036">
    <property type="term" value="P:actin cytoskeleton organization"/>
    <property type="evidence" value="ECO:0007669"/>
    <property type="project" value="UniProtKB-ARBA"/>
</dbReference>
<evidence type="ECO:0000259" key="11">
    <source>
        <dbReference type="SMART" id="SM01166"/>
    </source>
</evidence>
<feature type="repeat" description="WD" evidence="8">
    <location>
        <begin position="726"/>
        <end position="758"/>
    </location>
</feature>
<feature type="compositionally biased region" description="Basic and acidic residues" evidence="10">
    <location>
        <begin position="463"/>
        <end position="489"/>
    </location>
</feature>
<evidence type="ECO:0000256" key="4">
    <source>
        <dbReference type="ARBA" id="ARBA00022574"/>
    </source>
</evidence>
<feature type="region of interest" description="Disordered" evidence="10">
    <location>
        <begin position="956"/>
        <end position="1020"/>
    </location>
</feature>